<protein>
    <submittedName>
        <fullName evidence="4">Caspase-like protein</fullName>
    </submittedName>
</protein>
<dbReference type="Pfam" id="PF00656">
    <property type="entry name" value="Peptidase_C14"/>
    <property type="match status" value="1"/>
</dbReference>
<accession>A0ABS4ELV6</accession>
<evidence type="ECO:0000259" key="3">
    <source>
        <dbReference type="PROSITE" id="PS50208"/>
    </source>
</evidence>
<dbReference type="SUPFAM" id="SSF47090">
    <property type="entry name" value="PGBD-like"/>
    <property type="match status" value="1"/>
</dbReference>
<evidence type="ECO:0000313" key="5">
    <source>
        <dbReference type="Proteomes" id="UP000823786"/>
    </source>
</evidence>
<gene>
    <name evidence="4" type="ORF">J2Z75_002443</name>
</gene>
<dbReference type="PANTHER" id="PTHR22576:SF37">
    <property type="entry name" value="MUCOSA-ASSOCIATED LYMPHOID TISSUE LYMPHOMA TRANSLOCATION PROTEIN 1"/>
    <property type="match status" value="1"/>
</dbReference>
<evidence type="ECO:0000256" key="1">
    <source>
        <dbReference type="SAM" id="MobiDB-lite"/>
    </source>
</evidence>
<feature type="signal peptide" evidence="2">
    <location>
        <begin position="1"/>
        <end position="23"/>
    </location>
</feature>
<dbReference type="SUPFAM" id="SSF52129">
    <property type="entry name" value="Caspase-like"/>
    <property type="match status" value="1"/>
</dbReference>
<dbReference type="InterPro" id="IPR011600">
    <property type="entry name" value="Pept_C14_caspase"/>
</dbReference>
<reference evidence="4 5" key="1">
    <citation type="submission" date="2021-03" db="EMBL/GenBank/DDBJ databases">
        <title>Genomic Encyclopedia of Type Strains, Phase IV (KMG-IV): sequencing the most valuable type-strain genomes for metagenomic binning, comparative biology and taxonomic classification.</title>
        <authorList>
            <person name="Goeker M."/>
        </authorList>
    </citation>
    <scope>NUCLEOTIDE SEQUENCE [LARGE SCALE GENOMIC DNA]</scope>
    <source>
        <strain evidence="4 5">DSM 26427</strain>
    </source>
</reference>
<dbReference type="InterPro" id="IPR036365">
    <property type="entry name" value="PGBD-like_sf"/>
</dbReference>
<dbReference type="RefSeq" id="WP_209852504.1">
    <property type="nucleotide sequence ID" value="NZ_JAGGJV010000004.1"/>
</dbReference>
<dbReference type="EMBL" id="JAGGJV010000004">
    <property type="protein sequence ID" value="MBP1858931.1"/>
    <property type="molecule type" value="Genomic_DNA"/>
</dbReference>
<feature type="region of interest" description="Disordered" evidence="1">
    <location>
        <begin position="472"/>
        <end position="511"/>
    </location>
</feature>
<dbReference type="InterPro" id="IPR052039">
    <property type="entry name" value="Caspase-related_regulators"/>
</dbReference>
<sequence length="532" mass="56396">MLRRFGLVAVFVAAFLSMGYASAATPSGKKVALVMGNSAYMHAVELPNPKNDAKLMAETFRAAGFTVIEGEDLDKVAMTALVDQFTEIAYDADIAVVYYAGHGLQVDGRNYLVPIDAQLEKAAQLQTRTVPAEKFLAALPPDPAVSIIILDACRDNPLARSLAKVMPASRSASMGVGLAPVQANNQSSGSGGLLIAYATDPGAVAYDGKGINSPYTTALARHLTTPGLEIQSALTRVRADVSEATGGAQHPWHNASLSREVFIGGDPVDRGIAIVTTDRKPSPDTSNANVNDVNVNWTVEQKLWEEASKRNTKAHYELYLQQYPNGNFAPLAKLNLDQLQAEATTEVASVAPAGEATTSASQVRTAVAMPDDVKTSIGTPETEATLNLDKEGRIDLQLRLGALGHVTGGADGALGAKSRLAISAWQKQNGMVETTYLTQQQHMFLVVQTDPMMPQIRAQFEAQKRAAMAVRKAQTPVRQKVAGQRVKRQQQQEDTLEGPVERRGNSGGADPAGAAFAGGLLGGALGGILSNR</sequence>
<feature type="domain" description="Caspase family p20" evidence="3">
    <location>
        <begin position="28"/>
        <end position="105"/>
    </location>
</feature>
<dbReference type="PANTHER" id="PTHR22576">
    <property type="entry name" value="MUCOSA ASSOCIATED LYMPHOID TISSUE LYMPHOMA TRANSLOCATION PROTEIN 1/PARACASPASE"/>
    <property type="match status" value="1"/>
</dbReference>
<evidence type="ECO:0000256" key="2">
    <source>
        <dbReference type="SAM" id="SignalP"/>
    </source>
</evidence>
<dbReference type="Pfam" id="PF01471">
    <property type="entry name" value="PG_binding_1"/>
    <property type="match status" value="1"/>
</dbReference>
<feature type="chain" id="PRO_5046621518" evidence="2">
    <location>
        <begin position="24"/>
        <end position="532"/>
    </location>
</feature>
<dbReference type="InterPro" id="IPR002477">
    <property type="entry name" value="Peptidoglycan-bd-like"/>
</dbReference>
<dbReference type="InterPro" id="IPR001309">
    <property type="entry name" value="Pept_C14_p20"/>
</dbReference>
<proteinExistence type="predicted"/>
<dbReference type="InterPro" id="IPR029030">
    <property type="entry name" value="Caspase-like_dom_sf"/>
</dbReference>
<dbReference type="Proteomes" id="UP000823786">
    <property type="component" value="Unassembled WGS sequence"/>
</dbReference>
<organism evidence="4 5">
    <name type="scientific">Rhizobium herbae</name>
    <dbReference type="NCBI Taxonomy" id="508661"/>
    <lineage>
        <taxon>Bacteria</taxon>
        <taxon>Pseudomonadati</taxon>
        <taxon>Pseudomonadota</taxon>
        <taxon>Alphaproteobacteria</taxon>
        <taxon>Hyphomicrobiales</taxon>
        <taxon>Rhizobiaceae</taxon>
        <taxon>Rhizobium/Agrobacterium group</taxon>
        <taxon>Rhizobium</taxon>
    </lineage>
</organism>
<keyword evidence="5" id="KW-1185">Reference proteome</keyword>
<name>A0ABS4ELV6_9HYPH</name>
<keyword evidence="2" id="KW-0732">Signal</keyword>
<dbReference type="PROSITE" id="PS50208">
    <property type="entry name" value="CASPASE_P20"/>
    <property type="match status" value="1"/>
</dbReference>
<comment type="caution">
    <text evidence="4">The sequence shown here is derived from an EMBL/GenBank/DDBJ whole genome shotgun (WGS) entry which is preliminary data.</text>
</comment>
<evidence type="ECO:0000313" key="4">
    <source>
        <dbReference type="EMBL" id="MBP1858931.1"/>
    </source>
</evidence>
<dbReference type="Gene3D" id="3.40.50.1460">
    <property type="match status" value="1"/>
</dbReference>